<reference evidence="5" key="1">
    <citation type="journal article" date="2019" name="Int. J. Syst. Evol. Microbiol.">
        <title>The Global Catalogue of Microorganisms (GCM) 10K type strain sequencing project: providing services to taxonomists for standard genome sequencing and annotation.</title>
        <authorList>
            <consortium name="The Broad Institute Genomics Platform"/>
            <consortium name="The Broad Institute Genome Sequencing Center for Infectious Disease"/>
            <person name="Wu L."/>
            <person name="Ma J."/>
        </authorList>
    </citation>
    <scope>NUCLEOTIDE SEQUENCE [LARGE SCALE GENOMIC DNA]</scope>
    <source>
        <strain evidence="5">JCM 14309</strain>
    </source>
</reference>
<evidence type="ECO:0000259" key="3">
    <source>
        <dbReference type="Pfam" id="PF06808"/>
    </source>
</evidence>
<gene>
    <name evidence="4" type="ORF">GCM10010529_15460</name>
</gene>
<feature type="transmembrane region" description="Helical" evidence="2">
    <location>
        <begin position="496"/>
        <end position="519"/>
    </location>
</feature>
<accession>A0ABP6LVK5</accession>
<name>A0ABP6LVK5_9MICC</name>
<dbReference type="PANTHER" id="PTHR43849:SF2">
    <property type="entry name" value="BLL3936 PROTEIN"/>
    <property type="match status" value="1"/>
</dbReference>
<feature type="transmembrane region" description="Helical" evidence="2">
    <location>
        <begin position="616"/>
        <end position="637"/>
    </location>
</feature>
<dbReference type="NCBIfam" id="TIGR02123">
    <property type="entry name" value="TRAP_fused"/>
    <property type="match status" value="1"/>
</dbReference>
<feature type="transmembrane region" description="Helical" evidence="2">
    <location>
        <begin position="551"/>
        <end position="572"/>
    </location>
</feature>
<dbReference type="InterPro" id="IPR011853">
    <property type="entry name" value="TRAP_DctM-Dct_fused"/>
</dbReference>
<evidence type="ECO:0000313" key="5">
    <source>
        <dbReference type="Proteomes" id="UP001500236"/>
    </source>
</evidence>
<evidence type="ECO:0000313" key="4">
    <source>
        <dbReference type="EMBL" id="GAA3063114.1"/>
    </source>
</evidence>
<feature type="transmembrane region" description="Helical" evidence="2">
    <location>
        <begin position="428"/>
        <end position="445"/>
    </location>
</feature>
<proteinExistence type="predicted"/>
<feature type="transmembrane region" description="Helical" evidence="2">
    <location>
        <begin position="236"/>
        <end position="259"/>
    </location>
</feature>
<sequence length="697" mass="73998">MIREKKTSDDGATGPERPPGGVRHDSSADATELPISADGTLEVIPDSEEERRAREQEAAEAAAKYDAESRVRQTRWRPLALLISAVAIFTAVYHLYTAYFGAPPTLIHRSLHVSLILFLVFMLYPPSRKAQAAWWRIPDAALALLSLAPAWYMWSNYEQIVLQAGRFTTSDIVVATLLVVLVLEAARRVTGWALPILALLFVLFGLYGRELPGLLRHRGYDWNTLADQFYTTTEGIFGTAIGVSSTYIFLFILFGAFLAKSGMSQMFNDLALAIAGQGRGGPAKVATLASGFMGSINGSAIANVVSTGAFTIPLMKKIGYSRNFAGAVESSASVGGQVLPPIMGAAAFIMAETIGVPYTTVALAAIVPALLYYVSLIAQIHLRATRMGLQGIAKENLPDVLGVLKDRGHLLIPLVFLLYMLFFSGRTILYSAFLTILVTIAVAMLRRTSRMSLRDILQALEDGTRSALGVAVACASVGVIVGVVTISGFGVTLASAIVQLSGGVLFWTLVMTMLACLVLGMGLPSIPAYIVTATMAAPALTTLGVEPLVAHLFVFYFGLFANITPPVALAAFAASGISGGKPMATGGAAFKLASAGFVIPYMFVYNPDLLLRDVDLLTGVTVVASALVAVLLLGVALEGHFMVVVAWYLRLVLAVGAVMMLSADVLYDVIGVALVIAVLGVQLLRARSAGKLSLKAI</sequence>
<feature type="domain" description="TRAP C4-dicarboxylate transport system permease DctM subunit" evidence="3">
    <location>
        <begin position="177"/>
        <end position="611"/>
    </location>
</feature>
<dbReference type="RefSeq" id="WP_344682399.1">
    <property type="nucleotide sequence ID" value="NZ_BAAAVT010000008.1"/>
</dbReference>
<feature type="transmembrane region" description="Helical" evidence="2">
    <location>
        <begin position="160"/>
        <end position="182"/>
    </location>
</feature>
<feature type="transmembrane region" description="Helical" evidence="2">
    <location>
        <begin position="106"/>
        <end position="125"/>
    </location>
</feature>
<dbReference type="Proteomes" id="UP001500236">
    <property type="component" value="Unassembled WGS sequence"/>
</dbReference>
<feature type="transmembrane region" description="Helical" evidence="2">
    <location>
        <begin position="584"/>
        <end position="604"/>
    </location>
</feature>
<feature type="transmembrane region" description="Helical" evidence="2">
    <location>
        <begin position="466"/>
        <end position="490"/>
    </location>
</feature>
<comment type="caution">
    <text evidence="4">The sequence shown here is derived from an EMBL/GenBank/DDBJ whole genome shotgun (WGS) entry which is preliminary data.</text>
</comment>
<feature type="transmembrane region" description="Helical" evidence="2">
    <location>
        <begin position="137"/>
        <end position="154"/>
    </location>
</feature>
<keyword evidence="2" id="KW-1133">Transmembrane helix</keyword>
<dbReference type="Pfam" id="PF06808">
    <property type="entry name" value="DctM"/>
    <property type="match status" value="1"/>
</dbReference>
<protein>
    <submittedName>
        <fullName evidence="4">TRAP transporter permease</fullName>
    </submittedName>
</protein>
<feature type="transmembrane region" description="Helical" evidence="2">
    <location>
        <begin position="644"/>
        <end position="663"/>
    </location>
</feature>
<keyword evidence="2" id="KW-0472">Membrane</keyword>
<feature type="transmembrane region" description="Helical" evidence="2">
    <location>
        <begin position="669"/>
        <end position="686"/>
    </location>
</feature>
<dbReference type="PANTHER" id="PTHR43849">
    <property type="entry name" value="BLL3936 PROTEIN"/>
    <property type="match status" value="1"/>
</dbReference>
<keyword evidence="5" id="KW-1185">Reference proteome</keyword>
<evidence type="ECO:0000256" key="1">
    <source>
        <dbReference type="SAM" id="MobiDB-lite"/>
    </source>
</evidence>
<feature type="region of interest" description="Disordered" evidence="1">
    <location>
        <begin position="1"/>
        <end position="49"/>
    </location>
</feature>
<feature type="transmembrane region" description="Helical" evidence="2">
    <location>
        <begin position="189"/>
        <end position="208"/>
    </location>
</feature>
<feature type="transmembrane region" description="Helical" evidence="2">
    <location>
        <begin position="526"/>
        <end position="545"/>
    </location>
</feature>
<feature type="transmembrane region" description="Helical" evidence="2">
    <location>
        <begin position="79"/>
        <end position="100"/>
    </location>
</feature>
<feature type="transmembrane region" description="Helical" evidence="2">
    <location>
        <begin position="361"/>
        <end position="382"/>
    </location>
</feature>
<evidence type="ECO:0000256" key="2">
    <source>
        <dbReference type="SAM" id="Phobius"/>
    </source>
</evidence>
<dbReference type="InterPro" id="IPR010656">
    <property type="entry name" value="DctM"/>
</dbReference>
<dbReference type="EMBL" id="BAAAVT010000008">
    <property type="protein sequence ID" value="GAA3063114.1"/>
    <property type="molecule type" value="Genomic_DNA"/>
</dbReference>
<organism evidence="4 5">
    <name type="scientific">Nesterenkonia aethiopica</name>
    <dbReference type="NCBI Taxonomy" id="269144"/>
    <lineage>
        <taxon>Bacteria</taxon>
        <taxon>Bacillati</taxon>
        <taxon>Actinomycetota</taxon>
        <taxon>Actinomycetes</taxon>
        <taxon>Micrococcales</taxon>
        <taxon>Micrococcaceae</taxon>
        <taxon>Nesterenkonia</taxon>
    </lineage>
</organism>
<keyword evidence="2" id="KW-0812">Transmembrane</keyword>